<dbReference type="PANTHER" id="PTHR46623:SF6">
    <property type="entry name" value="ALPHA_BETA-HYDROLASES SUPERFAMILY PROTEIN"/>
    <property type="match status" value="1"/>
</dbReference>
<dbReference type="PANTHER" id="PTHR46623">
    <property type="entry name" value="CARBOXYMETHYLENEBUTENOLIDASE-RELATED"/>
    <property type="match status" value="1"/>
</dbReference>
<accession>A0AAU8JJR6</accession>
<reference evidence="2" key="1">
    <citation type="submission" date="2024-07" db="EMBL/GenBank/DDBJ databases">
        <authorList>
            <person name="Kim Y.J."/>
            <person name="Jeong J.Y."/>
        </authorList>
    </citation>
    <scope>NUCLEOTIDE SEQUENCE</scope>
    <source>
        <strain evidence="2">GIHE-MW2</strain>
    </source>
</reference>
<name>A0AAU8JJR6_9CYAN</name>
<gene>
    <name evidence="2" type="ORF">ABWT76_001894</name>
</gene>
<feature type="domain" description="Dienelactone hydrolase" evidence="1">
    <location>
        <begin position="52"/>
        <end position="274"/>
    </location>
</feature>
<dbReference type="GO" id="GO:0016787">
    <property type="term" value="F:hydrolase activity"/>
    <property type="evidence" value="ECO:0007669"/>
    <property type="project" value="UniProtKB-KW"/>
</dbReference>
<sequence>MSDLSRRQFIVMGTLAAGFAVCTHPISAQVITTDSVGLVAGLVQIPVADGAIPAYRAMPDQGSNFPVILVIQEIFGVHEHLQDICRRLAKFGYMAIAPEMFVRQGDVSKLQTVEEIISQVVSKVPDAQVMSDLDATIAWARNSGKANMNQVGITGFCWGGRITWLYAVHNPNIQAGVAWYGRLVGDSSPLTPQHPINVAANLTVPVLGLYGGNDELIPMDTVQNMRRILFQGSSQSDIFVYPGAPHGFLADYRPTYRQKEAREAWGRMIGWFKRNGVG</sequence>
<dbReference type="EMBL" id="CP159837">
    <property type="protein sequence ID" value="XCM39006.1"/>
    <property type="molecule type" value="Genomic_DNA"/>
</dbReference>
<evidence type="ECO:0000313" key="2">
    <source>
        <dbReference type="EMBL" id="XCM39006.1"/>
    </source>
</evidence>
<dbReference type="SUPFAM" id="SSF53474">
    <property type="entry name" value="alpha/beta-Hydrolases"/>
    <property type="match status" value="1"/>
</dbReference>
<dbReference type="InterPro" id="IPR051049">
    <property type="entry name" value="Dienelactone_hydrolase-like"/>
</dbReference>
<dbReference type="EC" id="3.1.-.-" evidence="2"/>
<dbReference type="Gene3D" id="3.40.50.1820">
    <property type="entry name" value="alpha/beta hydrolase"/>
    <property type="match status" value="1"/>
</dbReference>
<proteinExistence type="predicted"/>
<dbReference type="PROSITE" id="PS51318">
    <property type="entry name" value="TAT"/>
    <property type="match status" value="1"/>
</dbReference>
<dbReference type="RefSeq" id="WP_054470286.1">
    <property type="nucleotide sequence ID" value="NZ_CP159837.1"/>
</dbReference>
<protein>
    <submittedName>
        <fullName evidence="2">Dienelactone hydrolase family protein</fullName>
        <ecNumber evidence="2">3.1.-.-</ecNumber>
    </submittedName>
</protein>
<keyword evidence="2" id="KW-0378">Hydrolase</keyword>
<dbReference type="AlphaFoldDB" id="A0AAU8JJR6"/>
<organism evidence="2">
    <name type="scientific">Planktothricoides raciborskii GIHE-MW2</name>
    <dbReference type="NCBI Taxonomy" id="2792601"/>
    <lineage>
        <taxon>Bacteria</taxon>
        <taxon>Bacillati</taxon>
        <taxon>Cyanobacteriota</taxon>
        <taxon>Cyanophyceae</taxon>
        <taxon>Oscillatoriophycideae</taxon>
        <taxon>Oscillatoriales</taxon>
        <taxon>Oscillatoriaceae</taxon>
        <taxon>Planktothricoides</taxon>
    </lineage>
</organism>
<dbReference type="InterPro" id="IPR002925">
    <property type="entry name" value="Dienelactn_hydro"/>
</dbReference>
<evidence type="ECO:0000259" key="1">
    <source>
        <dbReference type="Pfam" id="PF01738"/>
    </source>
</evidence>
<dbReference type="InterPro" id="IPR006311">
    <property type="entry name" value="TAT_signal"/>
</dbReference>
<dbReference type="Pfam" id="PF01738">
    <property type="entry name" value="DLH"/>
    <property type="match status" value="1"/>
</dbReference>
<dbReference type="InterPro" id="IPR029058">
    <property type="entry name" value="AB_hydrolase_fold"/>
</dbReference>